<reference evidence="2 3" key="1">
    <citation type="submission" date="2017-04" db="EMBL/GenBank/DDBJ databases">
        <title>Draft genome sequence of Zooshikella ganghwensis VG4 isolated from Red Sea sediments.</title>
        <authorList>
            <person name="Rehman Z."/>
            <person name="Alam I."/>
            <person name="Kamau A."/>
            <person name="Bajic V."/>
            <person name="Leiknes T."/>
        </authorList>
    </citation>
    <scope>NUCLEOTIDE SEQUENCE [LARGE SCALE GENOMIC DNA]</scope>
    <source>
        <strain evidence="2 3">VG4</strain>
    </source>
</reference>
<dbReference type="SUPFAM" id="SSF47413">
    <property type="entry name" value="lambda repressor-like DNA-binding domains"/>
    <property type="match status" value="1"/>
</dbReference>
<accession>A0A4P9VGS1</accession>
<dbReference type="InterPro" id="IPR001387">
    <property type="entry name" value="Cro/C1-type_HTH"/>
</dbReference>
<dbReference type="GO" id="GO:0003677">
    <property type="term" value="F:DNA binding"/>
    <property type="evidence" value="ECO:0007669"/>
    <property type="project" value="InterPro"/>
</dbReference>
<organism evidence="2 3">
    <name type="scientific">Zooshikella ganghwensis</name>
    <dbReference type="NCBI Taxonomy" id="202772"/>
    <lineage>
        <taxon>Bacteria</taxon>
        <taxon>Pseudomonadati</taxon>
        <taxon>Pseudomonadota</taxon>
        <taxon>Gammaproteobacteria</taxon>
        <taxon>Oceanospirillales</taxon>
        <taxon>Zooshikellaceae</taxon>
        <taxon>Zooshikella</taxon>
    </lineage>
</organism>
<dbReference type="Pfam" id="PF13443">
    <property type="entry name" value="HTH_26"/>
    <property type="match status" value="1"/>
</dbReference>
<name>A0A4P9VGS1_9GAMM</name>
<dbReference type="AlphaFoldDB" id="A0A4P9VGS1"/>
<evidence type="ECO:0000313" key="2">
    <source>
        <dbReference type="EMBL" id="RDH41626.1"/>
    </source>
</evidence>
<comment type="caution">
    <text evidence="2">The sequence shown here is derived from an EMBL/GenBank/DDBJ whole genome shotgun (WGS) entry which is preliminary data.</text>
</comment>
<dbReference type="EMBL" id="NDXW01000006">
    <property type="protein sequence ID" value="RDH41626.1"/>
    <property type="molecule type" value="Genomic_DNA"/>
</dbReference>
<dbReference type="RefSeq" id="WP_094789725.1">
    <property type="nucleotide sequence ID" value="NZ_NDXW01000006.1"/>
</dbReference>
<dbReference type="Gene3D" id="1.10.260.40">
    <property type="entry name" value="lambda repressor-like DNA-binding domains"/>
    <property type="match status" value="1"/>
</dbReference>
<gene>
    <name evidence="2" type="ORF">B9G39_27575</name>
</gene>
<sequence length="101" mass="11503">MEVIKKIFDSINVTLKDRGITLVELSRISRIPKTTLYRHFEQQEKLTLGELEAICKALKIQPLCLAITPDEIRLLDAYRAHNRDAQRNALGLLESTTNIAT</sequence>
<keyword evidence="3" id="KW-1185">Reference proteome</keyword>
<protein>
    <submittedName>
        <fullName evidence="2">XRE family transcriptional regulator</fullName>
    </submittedName>
</protein>
<feature type="domain" description="HTH cro/C1-type" evidence="1">
    <location>
        <begin position="16"/>
        <end position="72"/>
    </location>
</feature>
<evidence type="ECO:0000259" key="1">
    <source>
        <dbReference type="PROSITE" id="PS50943"/>
    </source>
</evidence>
<evidence type="ECO:0000313" key="3">
    <source>
        <dbReference type="Proteomes" id="UP000257039"/>
    </source>
</evidence>
<dbReference type="InterPro" id="IPR010982">
    <property type="entry name" value="Lambda_DNA-bd_dom_sf"/>
</dbReference>
<proteinExistence type="predicted"/>
<dbReference type="Proteomes" id="UP000257039">
    <property type="component" value="Unassembled WGS sequence"/>
</dbReference>
<dbReference type="PROSITE" id="PS50943">
    <property type="entry name" value="HTH_CROC1"/>
    <property type="match status" value="1"/>
</dbReference>